<dbReference type="RefSeq" id="WP_031577602.1">
    <property type="nucleotide sequence ID" value="NZ_DAMANS010000085.1"/>
</dbReference>
<dbReference type="Proteomes" id="UP000183255">
    <property type="component" value="Unassembled WGS sequence"/>
</dbReference>
<accession>A0A1G8TH03</accession>
<evidence type="ECO:0000259" key="4">
    <source>
        <dbReference type="PROSITE" id="PS50932"/>
    </source>
</evidence>
<evidence type="ECO:0000313" key="5">
    <source>
        <dbReference type="EMBL" id="SDJ40798.1"/>
    </source>
</evidence>
<dbReference type="InterPro" id="IPR028082">
    <property type="entry name" value="Peripla_BP_I"/>
</dbReference>
<dbReference type="Pfam" id="PF13377">
    <property type="entry name" value="Peripla_BP_3"/>
    <property type="match status" value="1"/>
</dbReference>
<evidence type="ECO:0000256" key="3">
    <source>
        <dbReference type="ARBA" id="ARBA00023163"/>
    </source>
</evidence>
<feature type="domain" description="HTH lacI-type" evidence="4">
    <location>
        <begin position="2"/>
        <end position="58"/>
    </location>
</feature>
<dbReference type="EMBL" id="FNDZ01000021">
    <property type="protein sequence ID" value="SDJ40798.1"/>
    <property type="molecule type" value="Genomic_DNA"/>
</dbReference>
<organism evidence="5 6">
    <name type="scientific">Proteiniclasticum ruminis</name>
    <dbReference type="NCBI Taxonomy" id="398199"/>
    <lineage>
        <taxon>Bacteria</taxon>
        <taxon>Bacillati</taxon>
        <taxon>Bacillota</taxon>
        <taxon>Clostridia</taxon>
        <taxon>Eubacteriales</taxon>
        <taxon>Clostridiaceae</taxon>
        <taxon>Proteiniclasticum</taxon>
    </lineage>
</organism>
<keyword evidence="2" id="KW-0238">DNA-binding</keyword>
<evidence type="ECO:0000256" key="1">
    <source>
        <dbReference type="ARBA" id="ARBA00023015"/>
    </source>
</evidence>
<dbReference type="InterPro" id="IPR046335">
    <property type="entry name" value="LacI/GalR-like_sensor"/>
</dbReference>
<evidence type="ECO:0000256" key="2">
    <source>
        <dbReference type="ARBA" id="ARBA00023125"/>
    </source>
</evidence>
<dbReference type="AlphaFoldDB" id="A0A1G8TH03"/>
<dbReference type="PROSITE" id="PS50932">
    <property type="entry name" value="HTH_LACI_2"/>
    <property type="match status" value="1"/>
</dbReference>
<reference evidence="5 6" key="1">
    <citation type="submission" date="2016-10" db="EMBL/GenBank/DDBJ databases">
        <authorList>
            <person name="de Groot N.N."/>
        </authorList>
    </citation>
    <scope>NUCLEOTIDE SEQUENCE [LARGE SCALE GENOMIC DNA]</scope>
    <source>
        <strain evidence="5 6">CGMCC 1.5058</strain>
    </source>
</reference>
<dbReference type="Gene3D" id="3.40.50.2300">
    <property type="match status" value="2"/>
</dbReference>
<dbReference type="CDD" id="cd01544">
    <property type="entry name" value="PBP1_GalR"/>
    <property type="match status" value="1"/>
</dbReference>
<keyword evidence="1" id="KW-0805">Transcription regulation</keyword>
<dbReference type="SUPFAM" id="SSF47413">
    <property type="entry name" value="lambda repressor-like DNA-binding domains"/>
    <property type="match status" value="1"/>
</dbReference>
<evidence type="ECO:0000313" key="6">
    <source>
        <dbReference type="Proteomes" id="UP000183255"/>
    </source>
</evidence>
<dbReference type="GO" id="GO:0003700">
    <property type="term" value="F:DNA-binding transcription factor activity"/>
    <property type="evidence" value="ECO:0007669"/>
    <property type="project" value="TreeGrafter"/>
</dbReference>
<dbReference type="PRINTS" id="PR00036">
    <property type="entry name" value="HTHLACI"/>
</dbReference>
<dbReference type="SUPFAM" id="SSF53822">
    <property type="entry name" value="Periplasmic binding protein-like I"/>
    <property type="match status" value="1"/>
</dbReference>
<dbReference type="InterPro" id="IPR010982">
    <property type="entry name" value="Lambda_DNA-bd_dom_sf"/>
</dbReference>
<sequence>MATIKEIAEKAGVSSAAVSRVLNFDDALSVSEETKRKIFEAAEELEYVPVRKRRKEKKVRIGLFHWYDRKKELEDPYYLYIRLAIEKICEKKGYQVLRWNASEDQVLSEPVDGIIAVGKFEEKELHKISELNSRIVVCDFAPGDEYDAVIVDYRDAVRKVLDYFIEMGHTSIGYLGGDETYGSGIKVSALRDESFKEYASFMEIYQEEYCVYGSFTHEDGYLLMKEMLKKKVRPTAFFCGNDNMAIGAYKAIYEAGLSIPEDISIVGFNDLPGSKYMTPSLSTIRVYTEYLGEAAVDLLEEKIESNRKYTKKVIIPVQLKKRDSVKDCKELKVDK</sequence>
<gene>
    <name evidence="5" type="ORF">SAMN05421804_1212</name>
</gene>
<keyword evidence="3" id="KW-0804">Transcription</keyword>
<protein>
    <submittedName>
        <fullName evidence="5">LacI family transcriptional regulator</fullName>
    </submittedName>
</protein>
<dbReference type="PANTHER" id="PTHR30146:SF149">
    <property type="entry name" value="HTH-TYPE TRANSCRIPTIONAL REGULATOR EBGR"/>
    <property type="match status" value="1"/>
</dbReference>
<dbReference type="GO" id="GO:0000976">
    <property type="term" value="F:transcription cis-regulatory region binding"/>
    <property type="evidence" value="ECO:0007669"/>
    <property type="project" value="TreeGrafter"/>
</dbReference>
<dbReference type="Pfam" id="PF00356">
    <property type="entry name" value="LacI"/>
    <property type="match status" value="1"/>
</dbReference>
<dbReference type="PANTHER" id="PTHR30146">
    <property type="entry name" value="LACI-RELATED TRANSCRIPTIONAL REPRESSOR"/>
    <property type="match status" value="1"/>
</dbReference>
<proteinExistence type="predicted"/>
<name>A0A1G8TH03_9CLOT</name>
<dbReference type="PROSITE" id="PS00356">
    <property type="entry name" value="HTH_LACI_1"/>
    <property type="match status" value="1"/>
</dbReference>
<dbReference type="CDD" id="cd01392">
    <property type="entry name" value="HTH_LacI"/>
    <property type="match status" value="1"/>
</dbReference>
<dbReference type="Gene3D" id="1.10.260.40">
    <property type="entry name" value="lambda repressor-like DNA-binding domains"/>
    <property type="match status" value="1"/>
</dbReference>
<dbReference type="InterPro" id="IPR000843">
    <property type="entry name" value="HTH_LacI"/>
</dbReference>
<dbReference type="SMART" id="SM00354">
    <property type="entry name" value="HTH_LACI"/>
    <property type="match status" value="1"/>
</dbReference>